<feature type="domain" description="F-box" evidence="1">
    <location>
        <begin position="99"/>
        <end position="155"/>
    </location>
</feature>
<dbReference type="SUPFAM" id="SSF81383">
    <property type="entry name" value="F-box domain"/>
    <property type="match status" value="1"/>
</dbReference>
<protein>
    <recommendedName>
        <fullName evidence="1">F-box domain-containing protein</fullName>
    </recommendedName>
</protein>
<evidence type="ECO:0000259" key="1">
    <source>
        <dbReference type="PROSITE" id="PS50181"/>
    </source>
</evidence>
<dbReference type="InterPro" id="IPR036047">
    <property type="entry name" value="F-box-like_dom_sf"/>
</dbReference>
<dbReference type="EMBL" id="MU801987">
    <property type="protein sequence ID" value="KAJ3984509.1"/>
    <property type="molecule type" value="Genomic_DNA"/>
</dbReference>
<accession>A0AA38PZ63</accession>
<gene>
    <name evidence="2" type="ORF">F5890DRAFT_1655665</name>
</gene>
<evidence type="ECO:0000313" key="2">
    <source>
        <dbReference type="EMBL" id="KAJ3984509.1"/>
    </source>
</evidence>
<dbReference type="AlphaFoldDB" id="A0AA38PZ63"/>
<proteinExistence type="predicted"/>
<comment type="caution">
    <text evidence="2">The sequence shown here is derived from an EMBL/GenBank/DDBJ whole genome shotgun (WGS) entry which is preliminary data.</text>
</comment>
<dbReference type="PROSITE" id="PS50181">
    <property type="entry name" value="FBOX"/>
    <property type="match status" value="1"/>
</dbReference>
<reference evidence="2" key="1">
    <citation type="submission" date="2022-08" db="EMBL/GenBank/DDBJ databases">
        <authorList>
            <consortium name="DOE Joint Genome Institute"/>
            <person name="Min B."/>
            <person name="Riley R."/>
            <person name="Sierra-Patev S."/>
            <person name="Naranjo-Ortiz M."/>
            <person name="Looney B."/>
            <person name="Konkel Z."/>
            <person name="Slot J.C."/>
            <person name="Sakamoto Y."/>
            <person name="Steenwyk J.L."/>
            <person name="Rokas A."/>
            <person name="Carro J."/>
            <person name="Camarero S."/>
            <person name="Ferreira P."/>
            <person name="Molpeceres G."/>
            <person name="Ruiz-Duenas F.J."/>
            <person name="Serrano A."/>
            <person name="Henrissat B."/>
            <person name="Drula E."/>
            <person name="Hughes K.W."/>
            <person name="Mata J.L."/>
            <person name="Ishikawa N.K."/>
            <person name="Vargas-Isla R."/>
            <person name="Ushijima S."/>
            <person name="Smith C.A."/>
            <person name="Ahrendt S."/>
            <person name="Andreopoulos W."/>
            <person name="He G."/>
            <person name="Labutti K."/>
            <person name="Lipzen A."/>
            <person name="Ng V."/>
            <person name="Sandor L."/>
            <person name="Barry K."/>
            <person name="Martinez A.T."/>
            <person name="Xiao Y."/>
            <person name="Gibbons J.G."/>
            <person name="Terashima K."/>
            <person name="Hibbett D.S."/>
            <person name="Grigoriev I.V."/>
        </authorList>
    </citation>
    <scope>NUCLEOTIDE SEQUENCE</scope>
    <source>
        <strain evidence="2">TFB7829</strain>
    </source>
</reference>
<evidence type="ECO:0000313" key="3">
    <source>
        <dbReference type="Proteomes" id="UP001163850"/>
    </source>
</evidence>
<dbReference type="Gene3D" id="1.20.1280.50">
    <property type="match status" value="1"/>
</dbReference>
<organism evidence="2 3">
    <name type="scientific">Lentinula detonsa</name>
    <dbReference type="NCBI Taxonomy" id="2804962"/>
    <lineage>
        <taxon>Eukaryota</taxon>
        <taxon>Fungi</taxon>
        <taxon>Dikarya</taxon>
        <taxon>Basidiomycota</taxon>
        <taxon>Agaricomycotina</taxon>
        <taxon>Agaricomycetes</taxon>
        <taxon>Agaricomycetidae</taxon>
        <taxon>Agaricales</taxon>
        <taxon>Marasmiineae</taxon>
        <taxon>Omphalotaceae</taxon>
        <taxon>Lentinula</taxon>
    </lineage>
</organism>
<dbReference type="Proteomes" id="UP001163850">
    <property type="component" value="Unassembled WGS sequence"/>
</dbReference>
<sequence>MGVESFRVHLQMNFQREKLRRSWYPSKEKNLMTSLDDGGESITIIVKDKKGVKQGISIIVPQGYNKCSELSGEYSFIILAFSPPAVSIRATLAMYPINLVTILSLPNEIQLEILHALNDSNETKISKQETLRAVSQVCSRWRILSLSTSVFWTYIFICETSVDLGINFDDPYTVDETHAFRTFPWVSTLLHRSGSQPIDVSIDLQSEAFNPAFPEAENQSNFSWHPSHAVILSRILAAQATRLRAVEIFSEVWQPIQGLAAALVDVPMPLLQTWTVTRDNAQWGHQLYSDLDIDADSMSAIECTPGIQPSAELSSRMYPNLRVLTLQGVPQHWNQVIPRNLVELDLEYLPVNRRPNYEELKNLLLGSQFSLQSLTLWAAAPLGEGRGKINLPNLKTLSLGFSFLNAAIGLTTHLELPSLRTLEIYDMTHQNPFNFDDEYDVRRTFLLLEDFYWHMIDHWPLSQITSLTLRSPSFNLLEYDELDEAFARHREIDAPLPMLITFLMHCSSLRNLHLIDPDSSSFRALVTVSPVDHQNVPGPILVCSSLDLLHIEITKGNQSIHLAEVFSPTNYWAGGQRVAPRAIDTIALDVPSGWGTILRSALSDINLAQKILLTEDKRLRQ</sequence>
<name>A0AA38PZ63_9AGAR</name>
<dbReference type="Pfam" id="PF12937">
    <property type="entry name" value="F-box-like"/>
    <property type="match status" value="1"/>
</dbReference>
<dbReference type="InterPro" id="IPR001810">
    <property type="entry name" value="F-box_dom"/>
</dbReference>